<protein>
    <submittedName>
        <fullName evidence="1">Uncharacterized protein</fullName>
    </submittedName>
</protein>
<sequence length="146" mass="16100">MLDGDCMNISCHKFANLISSGLCLGHSKNESVGPKINIHPGHNSFTDLNRFSSRITLHLAPSTFPSALNSFLVPADKKYPHSMMLPSQKVIVGQCVQAGLHCQFSAAHCIFRPKSSVSSDQRIFIQMFAFNSGFLYATLHKYQILG</sequence>
<name>A0ABV0VPN3_9TELE</name>
<accession>A0ABV0VPN3</accession>
<reference evidence="1 2" key="1">
    <citation type="submission" date="2021-06" db="EMBL/GenBank/DDBJ databases">
        <authorList>
            <person name="Palmer J.M."/>
        </authorList>
    </citation>
    <scope>NUCLEOTIDE SEQUENCE [LARGE SCALE GENOMIC DNA]</scope>
    <source>
        <strain evidence="1 2">XR_2019</strain>
        <tissue evidence="1">Muscle</tissue>
    </source>
</reference>
<organism evidence="1 2">
    <name type="scientific">Xenotaenia resolanae</name>
    <dbReference type="NCBI Taxonomy" id="208358"/>
    <lineage>
        <taxon>Eukaryota</taxon>
        <taxon>Metazoa</taxon>
        <taxon>Chordata</taxon>
        <taxon>Craniata</taxon>
        <taxon>Vertebrata</taxon>
        <taxon>Euteleostomi</taxon>
        <taxon>Actinopterygii</taxon>
        <taxon>Neopterygii</taxon>
        <taxon>Teleostei</taxon>
        <taxon>Neoteleostei</taxon>
        <taxon>Acanthomorphata</taxon>
        <taxon>Ovalentaria</taxon>
        <taxon>Atherinomorphae</taxon>
        <taxon>Cyprinodontiformes</taxon>
        <taxon>Goodeidae</taxon>
        <taxon>Xenotaenia</taxon>
    </lineage>
</organism>
<dbReference type="EMBL" id="JAHRIM010002121">
    <property type="protein sequence ID" value="MEQ2259055.1"/>
    <property type="molecule type" value="Genomic_DNA"/>
</dbReference>
<proteinExistence type="predicted"/>
<evidence type="ECO:0000313" key="2">
    <source>
        <dbReference type="Proteomes" id="UP001444071"/>
    </source>
</evidence>
<evidence type="ECO:0000313" key="1">
    <source>
        <dbReference type="EMBL" id="MEQ2259055.1"/>
    </source>
</evidence>
<dbReference type="Proteomes" id="UP001444071">
    <property type="component" value="Unassembled WGS sequence"/>
</dbReference>
<comment type="caution">
    <text evidence="1">The sequence shown here is derived from an EMBL/GenBank/DDBJ whole genome shotgun (WGS) entry which is preliminary data.</text>
</comment>
<gene>
    <name evidence="1" type="ORF">XENORESO_006138</name>
</gene>
<keyword evidence="2" id="KW-1185">Reference proteome</keyword>